<comment type="caution">
    <text evidence="2">The sequence shown here is derived from an EMBL/GenBank/DDBJ whole genome shotgun (WGS) entry which is preliminary data.</text>
</comment>
<keyword evidence="3" id="KW-1185">Reference proteome</keyword>
<evidence type="ECO:0000256" key="1">
    <source>
        <dbReference type="SAM" id="SignalP"/>
    </source>
</evidence>
<proteinExistence type="predicted"/>
<feature type="chain" id="PRO_5014178022" evidence="1">
    <location>
        <begin position="18"/>
        <end position="239"/>
    </location>
</feature>
<protein>
    <submittedName>
        <fullName evidence="2">Uncharacterized protein</fullName>
    </submittedName>
</protein>
<dbReference type="OrthoDB" id="5576763at2759"/>
<dbReference type="EMBL" id="MSFM01000010">
    <property type="protein sequence ID" value="PKY02028.1"/>
    <property type="molecule type" value="Genomic_DNA"/>
</dbReference>
<dbReference type="GeneID" id="36541264"/>
<sequence>MKTSILSLAPLLGLTNALVGLGWDAENVPEEGLKDITFPIAIPEATHESGYYFAQQYNFVGVKDVGYTGLQPRSDEKNGTSIMHGVFSSFVPGTTTDDPNCSDGADGGPGVSCAVEAPASYQYPYNLVIKNTEGTTWTGAMVNAVTKRSVHIGTYTLPAGSGGISGGQLGFIEDYKGFTSHGETCNEEPYTNVTFGAPTTTHAGVEGSLGEPYEYGDCVGKVNFDIHAIGKSWQISLGF</sequence>
<evidence type="ECO:0000313" key="3">
    <source>
        <dbReference type="Proteomes" id="UP000234254"/>
    </source>
</evidence>
<dbReference type="VEuPathDB" id="FungiDB:P168DRAFT_240913"/>
<dbReference type="RefSeq" id="XP_024690622.1">
    <property type="nucleotide sequence ID" value="XM_024833740.1"/>
</dbReference>
<gene>
    <name evidence="2" type="ORF">P168DRAFT_240913</name>
</gene>
<dbReference type="AlphaFoldDB" id="A0A2I1CWN7"/>
<dbReference type="Proteomes" id="UP000234254">
    <property type="component" value="Unassembled WGS sequence"/>
</dbReference>
<evidence type="ECO:0000313" key="2">
    <source>
        <dbReference type="EMBL" id="PKY02028.1"/>
    </source>
</evidence>
<reference evidence="2" key="1">
    <citation type="submission" date="2016-12" db="EMBL/GenBank/DDBJ databases">
        <title>The genomes of Aspergillus section Nigri reveals drivers in fungal speciation.</title>
        <authorList>
            <consortium name="DOE Joint Genome Institute"/>
            <person name="Vesth T.C."/>
            <person name="Nybo J."/>
            <person name="Theobald S."/>
            <person name="Brandl J."/>
            <person name="Frisvad J.C."/>
            <person name="Nielsen K.F."/>
            <person name="Lyhne E.K."/>
            <person name="Kogle M.E."/>
            <person name="Kuo A."/>
            <person name="Riley R."/>
            <person name="Clum A."/>
            <person name="Nolan M."/>
            <person name="Lipzen A."/>
            <person name="Salamov A."/>
            <person name="Henrissat B."/>
            <person name="Wiebenga A."/>
            <person name="De vries R.P."/>
            <person name="Grigoriev I.V."/>
            <person name="Mortensen U.H."/>
            <person name="Andersen M.R."/>
            <person name="Baker S.E."/>
        </authorList>
    </citation>
    <scope>NUCLEOTIDE SEQUENCE</scope>
    <source>
        <strain evidence="2">IBT 28561</strain>
    </source>
</reference>
<name>A0A2I1CWN7_ASPC2</name>
<accession>A0A2I1CWN7</accession>
<keyword evidence="1" id="KW-0732">Signal</keyword>
<organism evidence="2 3">
    <name type="scientific">Aspergillus campestris (strain IBT 28561)</name>
    <dbReference type="NCBI Taxonomy" id="1392248"/>
    <lineage>
        <taxon>Eukaryota</taxon>
        <taxon>Fungi</taxon>
        <taxon>Dikarya</taxon>
        <taxon>Ascomycota</taxon>
        <taxon>Pezizomycotina</taxon>
        <taxon>Eurotiomycetes</taxon>
        <taxon>Eurotiomycetidae</taxon>
        <taxon>Eurotiales</taxon>
        <taxon>Aspergillaceae</taxon>
        <taxon>Aspergillus</taxon>
        <taxon>Aspergillus subgen. Circumdati</taxon>
    </lineage>
</organism>
<feature type="signal peptide" evidence="1">
    <location>
        <begin position="1"/>
        <end position="17"/>
    </location>
</feature>